<dbReference type="SUPFAM" id="SSF47203">
    <property type="entry name" value="Acyl-CoA dehydrogenase C-terminal domain-like"/>
    <property type="match status" value="1"/>
</dbReference>
<gene>
    <name evidence="1" type="ORF">Prum_003880</name>
</gene>
<proteinExistence type="predicted"/>
<dbReference type="Proteomes" id="UP000482960">
    <property type="component" value="Unassembled WGS sequence"/>
</dbReference>
<reference evidence="1 2" key="1">
    <citation type="submission" date="2020-03" db="EMBL/GenBank/DDBJ databases">
        <title>Whole genome shotgun sequence of Phytohabitans rumicis NBRC 108638.</title>
        <authorList>
            <person name="Komaki H."/>
            <person name="Tamura T."/>
        </authorList>
    </citation>
    <scope>NUCLEOTIDE SEQUENCE [LARGE SCALE GENOMIC DNA]</scope>
    <source>
        <strain evidence="1 2">NBRC 108638</strain>
    </source>
</reference>
<dbReference type="AlphaFoldDB" id="A0A6V8KY58"/>
<evidence type="ECO:0000313" key="1">
    <source>
        <dbReference type="EMBL" id="GFJ86746.1"/>
    </source>
</evidence>
<evidence type="ECO:0000313" key="2">
    <source>
        <dbReference type="Proteomes" id="UP000482960"/>
    </source>
</evidence>
<keyword evidence="2" id="KW-1185">Reference proteome</keyword>
<name>A0A6V8KY58_9ACTN</name>
<dbReference type="EMBL" id="BLPG01000001">
    <property type="protein sequence ID" value="GFJ86746.1"/>
    <property type="molecule type" value="Genomic_DNA"/>
</dbReference>
<comment type="caution">
    <text evidence="1">The sequence shown here is derived from an EMBL/GenBank/DDBJ whole genome shotgun (WGS) entry which is preliminary data.</text>
</comment>
<organism evidence="1 2">
    <name type="scientific">Phytohabitans rumicis</name>
    <dbReference type="NCBI Taxonomy" id="1076125"/>
    <lineage>
        <taxon>Bacteria</taxon>
        <taxon>Bacillati</taxon>
        <taxon>Actinomycetota</taxon>
        <taxon>Actinomycetes</taxon>
        <taxon>Micromonosporales</taxon>
        <taxon>Micromonosporaceae</taxon>
    </lineage>
</organism>
<dbReference type="InterPro" id="IPR036250">
    <property type="entry name" value="AcylCo_DH-like_C"/>
</dbReference>
<reference evidence="1 2" key="2">
    <citation type="submission" date="2020-03" db="EMBL/GenBank/DDBJ databases">
        <authorList>
            <person name="Ichikawa N."/>
            <person name="Kimura A."/>
            <person name="Kitahashi Y."/>
            <person name="Uohara A."/>
        </authorList>
    </citation>
    <scope>NUCLEOTIDE SEQUENCE [LARGE SCALE GENOMIC DNA]</scope>
    <source>
        <strain evidence="1 2">NBRC 108638</strain>
    </source>
</reference>
<dbReference type="RefSeq" id="WP_173073400.1">
    <property type="nucleotide sequence ID" value="NZ_BLPG01000001.1"/>
</dbReference>
<accession>A0A6V8KY58</accession>
<sequence length="180" mass="18552">MLASATAVRTGAATPAGDPAGLRTVAVVPAGDGDLIAVRYQPAGSGPTEPVDELPEWSLDLARLRLGLSQALLDATVTHLRERRAGDVPLLLQQLVKGALADAVTEQLEMCCVLAAPASGEPAGAALVDLHRQITLTDRMLLRLLGASGFTLDGPGRTVHASELLADVWAGGPPPEGHHV</sequence>
<protein>
    <recommendedName>
        <fullName evidence="3">Acyl-CoA dehydrogenase/oxidase C-terminal domain-containing protein</fullName>
    </recommendedName>
</protein>
<dbReference type="GO" id="GO:0016627">
    <property type="term" value="F:oxidoreductase activity, acting on the CH-CH group of donors"/>
    <property type="evidence" value="ECO:0007669"/>
    <property type="project" value="InterPro"/>
</dbReference>
<evidence type="ECO:0008006" key="3">
    <source>
        <dbReference type="Google" id="ProtNLM"/>
    </source>
</evidence>